<keyword evidence="3" id="KW-1185">Reference proteome</keyword>
<reference evidence="2" key="1">
    <citation type="submission" date="2022-11" db="EMBL/GenBank/DDBJ databases">
        <authorList>
            <person name="Morgan W.R."/>
            <person name="Tartar A."/>
        </authorList>
    </citation>
    <scope>NUCLEOTIDE SEQUENCE</scope>
    <source>
        <strain evidence="2">ARSEF 373</strain>
    </source>
</reference>
<feature type="compositionally biased region" description="Basic and acidic residues" evidence="1">
    <location>
        <begin position="997"/>
        <end position="1012"/>
    </location>
</feature>
<feature type="region of interest" description="Disordered" evidence="1">
    <location>
        <begin position="473"/>
        <end position="502"/>
    </location>
</feature>
<name>A0AAV2YWG6_9STRA</name>
<evidence type="ECO:0008006" key="4">
    <source>
        <dbReference type="Google" id="ProtNLM"/>
    </source>
</evidence>
<protein>
    <recommendedName>
        <fullName evidence="4">Chorein N-terminal domain-containing protein</fullName>
    </recommendedName>
</protein>
<comment type="caution">
    <text evidence="2">The sequence shown here is derived from an EMBL/GenBank/DDBJ whole genome shotgun (WGS) entry which is preliminary data.</text>
</comment>
<dbReference type="EMBL" id="DAKRPA010000083">
    <property type="protein sequence ID" value="DAZ99427.1"/>
    <property type="molecule type" value="Genomic_DNA"/>
</dbReference>
<reference evidence="2" key="2">
    <citation type="journal article" date="2023" name="Microbiol Resour">
        <title>Decontamination and Annotation of the Draft Genome Sequence of the Oomycete Lagenidium giganteum ARSEF 373.</title>
        <authorList>
            <person name="Morgan W.R."/>
            <person name="Tartar A."/>
        </authorList>
    </citation>
    <scope>NUCLEOTIDE SEQUENCE</scope>
    <source>
        <strain evidence="2">ARSEF 373</strain>
    </source>
</reference>
<feature type="compositionally biased region" description="Basic and acidic residues" evidence="1">
    <location>
        <begin position="479"/>
        <end position="497"/>
    </location>
</feature>
<dbReference type="Proteomes" id="UP001146120">
    <property type="component" value="Unassembled WGS sequence"/>
</dbReference>
<feature type="region of interest" description="Disordered" evidence="1">
    <location>
        <begin position="997"/>
        <end position="1041"/>
    </location>
</feature>
<organism evidence="2 3">
    <name type="scientific">Lagenidium giganteum</name>
    <dbReference type="NCBI Taxonomy" id="4803"/>
    <lineage>
        <taxon>Eukaryota</taxon>
        <taxon>Sar</taxon>
        <taxon>Stramenopiles</taxon>
        <taxon>Oomycota</taxon>
        <taxon>Peronosporomycetes</taxon>
        <taxon>Pythiales</taxon>
        <taxon>Pythiaceae</taxon>
    </lineage>
</organism>
<gene>
    <name evidence="2" type="ORF">N0F65_004060</name>
</gene>
<evidence type="ECO:0000313" key="3">
    <source>
        <dbReference type="Proteomes" id="UP001146120"/>
    </source>
</evidence>
<evidence type="ECO:0000313" key="2">
    <source>
        <dbReference type="EMBL" id="DAZ99427.1"/>
    </source>
</evidence>
<proteinExistence type="predicted"/>
<accession>A0AAV2YWG6</accession>
<sequence>MMKEYLKKQLKYWVENFTEDMLPRDLASKTFTRQQITLSKIDLKTAKVAVLLQIPPPLLVTRAHCSEITIKVPSWTQAEKFVQEPLHFRVSELSLELRNASECDENVRAMAATKMQAAIMEPDPLGSIASWYAFSTILSERFELVVDKVSVKLFAQHKLRATLELTKFHARTTNALWQDMRDLTSCVDRSPDGLLKTRFKFVSFQSTLQVHNDTATPIALLQDHAVAMRITSFGHRKSKAESWETLSQVIDVNLETVAVEYQIAQLLYIQQLVALVLSWIADAKVRDAAASARGAGIGSPILHHHQVQRGAVRKHQQEKDVDSSDPAGFALQLTFRFTLHGTISFTSERKGLQKLTLNAYHVATNLIVHHDGVRELQLTFDRVDVMHKDAMVLYIKPDRAVFQYKQLTDTVFIQWRLQKVACTIEGDLALVLNEAYHAANEKEQSASINCGTCHRRVLLDQIESHVCEPLSPASAAKAKAPDRKSTVTEPSDAERKSTATASSSTTIPKLRLVFTLDELELKCDSHLFHNVQQHMALARTKAPVVVQRKLSCQATNLSITTEAKEFVGDSIFVPVLPLAFQILECTVHGCDCLHNAKSKQRTSSARTGSSQFAHVFGSSTALPRWPDRIYVELEYLDARAVEVATSREACFTAEGLKACSSFSDGVLVCRAAHPQMSVYVDVQRIRCQLDHTAFRFLERWHQMLAAPFEAQSKQAQTLFLAVLDIATVEFTLGQQASDKPRFKLQLRQLGLVADNQMGHLAIQTTLDLKSLLNAQAAAYAFTDEEESAGVEVGDVDAASMQTDDRPKSIAERLRLRKQRQDHERLEAATKLQAFFRRRKIGHVKRTSARIPVAEEPVPAVVEEPVMDEEPVDSSPGQRGKAASVPAVSARFGSADDMLHAAKVASGVIALGTGFKKFVVNTKTQLGSEMTELAAHSKESAARMVLPHYSACKKMLNTMVSTSEPDLKTMELRKAEAEHSSTTCLDEDDVDIDELREREQELERQQQSDVEGRNKRKPVLEYSDSVVTDQEGDDDANAEQPSQLLAEEEHGLDPALLAALPPLVRVLIQIEEHRMCVPINPREKIGVLCHQIVRRFNELFAHGNAAISHVSLQDQHGGVFAASDIVGFVHKSEDELLFARAHREGDSIRSQTRLDAATLSSGSGSKRKQLGRKFARCSKLPLPLVISLLANESERDLLNYVVQDGSYGGGKAEEWPELALNVSFLDPAHMLEVEVCWHGKCLEVTNIDAFVLCLQQLGLCTGRPTSKFIGKVLRDRLKMDAKNPLVAAAARVEQLPLRSTADAPDDPVAPVSEDADANTITYNSLKELVQETYGVYMHTSA</sequence>
<evidence type="ECO:0000256" key="1">
    <source>
        <dbReference type="SAM" id="MobiDB-lite"/>
    </source>
</evidence>